<organism evidence="18 19">
    <name type="scientific">Brassicogethes aeneus</name>
    <name type="common">Rape pollen beetle</name>
    <name type="synonym">Meligethes aeneus</name>
    <dbReference type="NCBI Taxonomy" id="1431903"/>
    <lineage>
        <taxon>Eukaryota</taxon>
        <taxon>Metazoa</taxon>
        <taxon>Ecdysozoa</taxon>
        <taxon>Arthropoda</taxon>
        <taxon>Hexapoda</taxon>
        <taxon>Insecta</taxon>
        <taxon>Pterygota</taxon>
        <taxon>Neoptera</taxon>
        <taxon>Endopterygota</taxon>
        <taxon>Coleoptera</taxon>
        <taxon>Polyphaga</taxon>
        <taxon>Cucujiformia</taxon>
        <taxon>Nitidulidae</taxon>
        <taxon>Meligethinae</taxon>
        <taxon>Brassicogethes</taxon>
    </lineage>
</organism>
<name>A0A9P0FIH6_BRAAE</name>
<evidence type="ECO:0000256" key="1">
    <source>
        <dbReference type="ARBA" id="ARBA00003195"/>
    </source>
</evidence>
<evidence type="ECO:0000256" key="7">
    <source>
        <dbReference type="ARBA" id="ARBA00022692"/>
    </source>
</evidence>
<dbReference type="OrthoDB" id="5917019at2759"/>
<keyword evidence="7 17" id="KW-0812">Transmembrane</keyword>
<evidence type="ECO:0000256" key="11">
    <source>
        <dbReference type="ARBA" id="ARBA00022989"/>
    </source>
</evidence>
<keyword evidence="6" id="KW-0679">Respiratory chain</keyword>
<dbReference type="GO" id="GO:0005743">
    <property type="term" value="C:mitochondrial inner membrane"/>
    <property type="evidence" value="ECO:0007669"/>
    <property type="project" value="UniProtKB-SubCell"/>
</dbReference>
<gene>
    <name evidence="18" type="ORF">MELIAE_LOCUS6978</name>
</gene>
<evidence type="ECO:0000256" key="14">
    <source>
        <dbReference type="ARBA" id="ARBA00030753"/>
    </source>
</evidence>
<dbReference type="EMBL" id="OV121135">
    <property type="protein sequence ID" value="CAH0555669.1"/>
    <property type="molecule type" value="Genomic_DNA"/>
</dbReference>
<dbReference type="Proteomes" id="UP001154078">
    <property type="component" value="Chromosome 4"/>
</dbReference>
<keyword evidence="13 17" id="KW-0472">Membrane</keyword>
<comment type="similarity">
    <text evidence="3">Belongs to the complex I NDUFB11 subunit family.</text>
</comment>
<evidence type="ECO:0000256" key="6">
    <source>
        <dbReference type="ARBA" id="ARBA00022660"/>
    </source>
</evidence>
<dbReference type="PANTHER" id="PTHR13327">
    <property type="entry name" value="NADH-UBIQUINONE OXIDOREDUCTASE ESSS SUBUNIT, MITOCHONDRIAL PRECURSOR"/>
    <property type="match status" value="1"/>
</dbReference>
<keyword evidence="11 17" id="KW-1133">Transmembrane helix</keyword>
<comment type="function">
    <text evidence="1">Accessory subunit of the mitochondrial membrane respiratory chain NADH dehydrogenase (Complex I), that is believed not to be involved in catalysis. Complex I functions in the transfer of electrons from NADH to the respiratory chain. The immediate electron acceptor for the enzyme is believed to be ubiquinone.</text>
</comment>
<keyword evidence="10" id="KW-0249">Electron transport</keyword>
<evidence type="ECO:0000256" key="12">
    <source>
        <dbReference type="ARBA" id="ARBA00023128"/>
    </source>
</evidence>
<evidence type="ECO:0000256" key="9">
    <source>
        <dbReference type="ARBA" id="ARBA00022946"/>
    </source>
</evidence>
<feature type="transmembrane region" description="Helical" evidence="17">
    <location>
        <begin position="71"/>
        <end position="90"/>
    </location>
</feature>
<reference evidence="18" key="1">
    <citation type="submission" date="2021-12" db="EMBL/GenBank/DDBJ databases">
        <authorList>
            <person name="King R."/>
        </authorList>
    </citation>
    <scope>NUCLEOTIDE SEQUENCE</scope>
</reference>
<accession>A0A9P0FIH6</accession>
<dbReference type="PANTHER" id="PTHR13327:SF0">
    <property type="entry name" value="NADH DEHYDROGENASE [UBIQUINONE] 1 BETA SUBCOMPLEX SUBUNIT 11, MITOCHONDRIAL"/>
    <property type="match status" value="1"/>
</dbReference>
<dbReference type="Pfam" id="PF10183">
    <property type="entry name" value="ESSS"/>
    <property type="match status" value="1"/>
</dbReference>
<keyword evidence="12" id="KW-0496">Mitochondrion</keyword>
<comment type="subunit">
    <text evidence="16">Complex I is composed of 45 different subunits. Interacts with BCAP31.</text>
</comment>
<keyword evidence="9" id="KW-0809">Transit peptide</keyword>
<evidence type="ECO:0000256" key="10">
    <source>
        <dbReference type="ARBA" id="ARBA00022982"/>
    </source>
</evidence>
<sequence>MAGLCSLNRAYLRKILPVINRRLVSTSKKNNDTVAAEVCDTAAKTAVDKNWVSYGFNHKTKEGDRNAMHSIFFVSVTLSIAVFGFVLAYLPDFGLKDWSQREAFIQLRHREKNGLPLVDPNLINPKLIVLPSDEELGNTEIII</sequence>
<keyword evidence="8" id="KW-0999">Mitochondrion inner membrane</keyword>
<evidence type="ECO:0000256" key="16">
    <source>
        <dbReference type="ARBA" id="ARBA00046528"/>
    </source>
</evidence>
<evidence type="ECO:0000256" key="5">
    <source>
        <dbReference type="ARBA" id="ARBA00022448"/>
    </source>
</evidence>
<protein>
    <recommendedName>
        <fullName evidence="4">NADH dehydrogenase [ubiquinone] 1 beta subcomplex subunit 11, mitochondrial</fullName>
    </recommendedName>
    <alternativeName>
        <fullName evidence="15">Complex I-ESSS</fullName>
    </alternativeName>
    <alternativeName>
        <fullName evidence="14">NADH-ubiquinone oxidoreductase ESSS subunit</fullName>
    </alternativeName>
</protein>
<proteinExistence type="inferred from homology"/>
<comment type="subcellular location">
    <subcellularLocation>
        <location evidence="2">Mitochondrion inner membrane</location>
        <topology evidence="2">Single-pass membrane protein</topology>
    </subcellularLocation>
</comment>
<evidence type="ECO:0000256" key="4">
    <source>
        <dbReference type="ARBA" id="ARBA00018632"/>
    </source>
</evidence>
<evidence type="ECO:0000256" key="13">
    <source>
        <dbReference type="ARBA" id="ARBA00023136"/>
    </source>
</evidence>
<evidence type="ECO:0000256" key="8">
    <source>
        <dbReference type="ARBA" id="ARBA00022792"/>
    </source>
</evidence>
<evidence type="ECO:0000256" key="15">
    <source>
        <dbReference type="ARBA" id="ARBA00031387"/>
    </source>
</evidence>
<evidence type="ECO:0000256" key="17">
    <source>
        <dbReference type="SAM" id="Phobius"/>
    </source>
</evidence>
<dbReference type="AlphaFoldDB" id="A0A9P0FIH6"/>
<evidence type="ECO:0000313" key="18">
    <source>
        <dbReference type="EMBL" id="CAH0555669.1"/>
    </source>
</evidence>
<evidence type="ECO:0000256" key="3">
    <source>
        <dbReference type="ARBA" id="ARBA00008915"/>
    </source>
</evidence>
<keyword evidence="19" id="KW-1185">Reference proteome</keyword>
<evidence type="ECO:0000256" key="2">
    <source>
        <dbReference type="ARBA" id="ARBA00004434"/>
    </source>
</evidence>
<evidence type="ECO:0000313" key="19">
    <source>
        <dbReference type="Proteomes" id="UP001154078"/>
    </source>
</evidence>
<dbReference type="InterPro" id="IPR019329">
    <property type="entry name" value="NADH_UbQ_OxRdtase_ESSS_su"/>
</dbReference>
<keyword evidence="5" id="KW-0813">Transport</keyword>